<dbReference type="FunFam" id="1.10.10.10:FF:000416">
    <property type="entry name" value="Vacuolar protein-sorting-associated protein 36"/>
    <property type="match status" value="1"/>
</dbReference>
<evidence type="ECO:0000256" key="4">
    <source>
        <dbReference type="ARBA" id="ARBA00022490"/>
    </source>
</evidence>
<dbReference type="InterPro" id="IPR036388">
    <property type="entry name" value="WH-like_DNA-bd_sf"/>
</dbReference>
<dbReference type="InterPro" id="IPR037855">
    <property type="entry name" value="Vps36"/>
</dbReference>
<protein>
    <recommendedName>
        <fullName evidence="2 7">Vacuolar protein-sorting-associated protein 36</fullName>
    </recommendedName>
    <alternativeName>
        <fullName evidence="6 7">ESCRT-II complex subunit VPS36</fullName>
    </alternativeName>
</protein>
<evidence type="ECO:0000256" key="7">
    <source>
        <dbReference type="RuleBase" id="RU367095"/>
    </source>
</evidence>
<dbReference type="InterPro" id="IPR011993">
    <property type="entry name" value="PH-like_dom_sf"/>
</dbReference>
<evidence type="ECO:0000256" key="5">
    <source>
        <dbReference type="ARBA" id="ARBA00022927"/>
    </source>
</evidence>
<keyword evidence="7" id="KW-0967">Endosome</keyword>
<evidence type="ECO:0000256" key="3">
    <source>
        <dbReference type="ARBA" id="ARBA00022448"/>
    </source>
</evidence>
<dbReference type="Gene3D" id="2.30.29.30">
    <property type="entry name" value="Pleckstrin-homology domain (PH domain)/Phosphotyrosine-binding domain (PTB)"/>
    <property type="match status" value="1"/>
</dbReference>
<keyword evidence="3 7" id="KW-0813">Transport</keyword>
<dbReference type="GO" id="GO:0032266">
    <property type="term" value="F:phosphatidylinositol-3-phosphate binding"/>
    <property type="evidence" value="ECO:0007669"/>
    <property type="project" value="UniProtKB-UniRule"/>
</dbReference>
<dbReference type="EMBL" id="KQ435794">
    <property type="protein sequence ID" value="KOX73877.1"/>
    <property type="molecule type" value="Genomic_DNA"/>
</dbReference>
<accession>A0A0M8ZZ49</accession>
<dbReference type="InterPro" id="IPR021648">
    <property type="entry name" value="GLUE_dom"/>
</dbReference>
<dbReference type="Proteomes" id="UP000053105">
    <property type="component" value="Unassembled WGS sequence"/>
</dbReference>
<evidence type="ECO:0000259" key="8">
    <source>
        <dbReference type="PROSITE" id="PS51495"/>
    </source>
</evidence>
<comment type="function">
    <text evidence="7">Component of the ESCRT-II complex (endosomal sorting complex required for transport II), which is required for multivesicular body (MVB) formation and sorting of endosomal cargo proteins into MVBs.</text>
</comment>
<dbReference type="InterPro" id="IPR036390">
    <property type="entry name" value="WH_DNA-bd_sf"/>
</dbReference>
<evidence type="ECO:0000256" key="6">
    <source>
        <dbReference type="ARBA" id="ARBA00030114"/>
    </source>
</evidence>
<dbReference type="GO" id="GO:0043130">
    <property type="term" value="F:ubiquitin binding"/>
    <property type="evidence" value="ECO:0007669"/>
    <property type="project" value="UniProtKB-UniRule"/>
</dbReference>
<dbReference type="PANTHER" id="PTHR13128">
    <property type="entry name" value="VACUOLAR PROTEIN-SORTING-ASSOCIATED PROTEIN 36"/>
    <property type="match status" value="1"/>
</dbReference>
<name>A0A0M8ZZ49_9HYME</name>
<comment type="similarity">
    <text evidence="1 7">Belongs to the VPS36 family.</text>
</comment>
<dbReference type="CDD" id="cd13226">
    <property type="entry name" value="PH-GRAM-like_Eap45"/>
    <property type="match status" value="1"/>
</dbReference>
<organism evidence="9 10">
    <name type="scientific">Melipona quadrifasciata</name>
    <dbReference type="NCBI Taxonomy" id="166423"/>
    <lineage>
        <taxon>Eukaryota</taxon>
        <taxon>Metazoa</taxon>
        <taxon>Ecdysozoa</taxon>
        <taxon>Arthropoda</taxon>
        <taxon>Hexapoda</taxon>
        <taxon>Insecta</taxon>
        <taxon>Pterygota</taxon>
        <taxon>Neoptera</taxon>
        <taxon>Endopterygota</taxon>
        <taxon>Hymenoptera</taxon>
        <taxon>Apocrita</taxon>
        <taxon>Aculeata</taxon>
        <taxon>Apoidea</taxon>
        <taxon>Anthophila</taxon>
        <taxon>Apidae</taxon>
        <taxon>Melipona</taxon>
    </lineage>
</organism>
<keyword evidence="4 7" id="KW-0963">Cytoplasm</keyword>
<comment type="subcellular location">
    <subcellularLocation>
        <location evidence="7">Cytoplasm</location>
    </subcellularLocation>
    <subcellularLocation>
        <location evidence="7">Endosome</location>
    </subcellularLocation>
</comment>
<sequence length="402" mass="45980">MNRFEYADSRLFHNEIYIRRDINICIYDGDVKTNFESGELVLTSHRFLWGRPSDISRGHTCLSLFLRHIVFFEEEVPGPFSFGRSKKIIIHLSESPIDKMPGPLDNSIYNYIKFSFKEGLDPNFHKHLSDAIMRRIWEFTPIMPLNHPDSNTKNSGDISKPLPQIKTRTGIIGIERSLQEQQKATDESISMAFQDLKKLMEVAKDMVSISKTISAKIRERQGDITEDETVRFKSYLMSLGIDDPVTRDAYKNSNEYFKQLAIQLANILEEPIKEVGGMMTLTDVYCRVNRARGLELLSPEDLLNASRQLASLSLPIVLRVFDSGVMVLQSRSHDDNAIVDVIAELIKERGSLTAEELAQSEGISVLLARERLLVTEKRGRACRDDTIEALRFYPNLFLEKDD</sequence>
<dbReference type="GO" id="GO:0043328">
    <property type="term" value="P:protein transport to vacuole involved in ubiquitin-dependent protein catabolic process via the multivesicular body sorting pathway"/>
    <property type="evidence" value="ECO:0007669"/>
    <property type="project" value="UniProtKB-UniRule"/>
</dbReference>
<dbReference type="AlphaFoldDB" id="A0A0M8ZZ49"/>
<comment type="subunit">
    <text evidence="7">Component of the endosomal sorting complex required for transport II (ESCRT-II).</text>
</comment>
<dbReference type="SUPFAM" id="SSF46785">
    <property type="entry name" value="Winged helix' DNA-binding domain"/>
    <property type="match status" value="2"/>
</dbReference>
<dbReference type="Pfam" id="PF04157">
    <property type="entry name" value="EAP30"/>
    <property type="match status" value="1"/>
</dbReference>
<dbReference type="Gene3D" id="6.10.140.260">
    <property type="match status" value="1"/>
</dbReference>
<feature type="domain" description="GLUE N-terminal" evidence="8">
    <location>
        <begin position="1"/>
        <end position="144"/>
    </location>
</feature>
<proteinExistence type="inferred from homology"/>
<dbReference type="PROSITE" id="PS51495">
    <property type="entry name" value="GLUE"/>
    <property type="match status" value="1"/>
</dbReference>
<dbReference type="OrthoDB" id="271448at2759"/>
<dbReference type="InterPro" id="IPR040608">
    <property type="entry name" value="Snf8/Vps36"/>
</dbReference>
<keyword evidence="5 7" id="KW-0653">Protein transport</keyword>
<dbReference type="Gene3D" id="1.10.10.10">
    <property type="entry name" value="Winged helix-like DNA-binding domain superfamily/Winged helix DNA-binding domain"/>
    <property type="match status" value="2"/>
</dbReference>
<dbReference type="SUPFAM" id="SSF50729">
    <property type="entry name" value="PH domain-like"/>
    <property type="match status" value="1"/>
</dbReference>
<dbReference type="PANTHER" id="PTHR13128:SF12">
    <property type="entry name" value="VACUOLAR PROTEIN-SORTING-ASSOCIATED PROTEIN 36"/>
    <property type="match status" value="1"/>
</dbReference>
<evidence type="ECO:0000256" key="1">
    <source>
        <dbReference type="ARBA" id="ARBA00009697"/>
    </source>
</evidence>
<keyword evidence="10" id="KW-1185">Reference proteome</keyword>
<dbReference type="Pfam" id="PF11605">
    <property type="entry name" value="Vps36_ESCRT-II"/>
    <property type="match status" value="1"/>
</dbReference>
<dbReference type="GO" id="GO:0000814">
    <property type="term" value="C:ESCRT II complex"/>
    <property type="evidence" value="ECO:0007669"/>
    <property type="project" value="UniProtKB-UniRule"/>
</dbReference>
<evidence type="ECO:0000313" key="10">
    <source>
        <dbReference type="Proteomes" id="UP000053105"/>
    </source>
</evidence>
<evidence type="ECO:0000313" key="9">
    <source>
        <dbReference type="EMBL" id="KOX73877.1"/>
    </source>
</evidence>
<evidence type="ECO:0000256" key="2">
    <source>
        <dbReference type="ARBA" id="ARBA00017953"/>
    </source>
</evidence>
<dbReference type="GO" id="GO:0031902">
    <property type="term" value="C:late endosome membrane"/>
    <property type="evidence" value="ECO:0007669"/>
    <property type="project" value="UniProtKB-UniRule"/>
</dbReference>
<gene>
    <name evidence="9" type="ORF">WN51_13955</name>
</gene>
<reference evidence="9 10" key="1">
    <citation type="submission" date="2015-07" db="EMBL/GenBank/DDBJ databases">
        <title>The genome of Melipona quadrifasciata.</title>
        <authorList>
            <person name="Pan H."/>
            <person name="Kapheim K."/>
        </authorList>
    </citation>
    <scope>NUCLEOTIDE SEQUENCE [LARGE SCALE GENOMIC DNA]</scope>
    <source>
        <strain evidence="9">0111107301</strain>
        <tissue evidence="9">Whole body</tissue>
    </source>
</reference>
<dbReference type="STRING" id="166423.A0A0M8ZZ49"/>
<dbReference type="FunFam" id="1.10.10.10:FF:000170">
    <property type="entry name" value="Vacuolar protein-sorting-associated protein 36"/>
    <property type="match status" value="1"/>
</dbReference>